<protein>
    <submittedName>
        <fullName evidence="1">Uncharacterized protein</fullName>
    </submittedName>
</protein>
<proteinExistence type="predicted"/>
<accession>A0ABD2BB25</accession>
<name>A0ABD2BB25_VESMC</name>
<dbReference type="EMBL" id="JAYRBN010000091">
    <property type="protein sequence ID" value="KAL2729934.1"/>
    <property type="molecule type" value="Genomic_DNA"/>
</dbReference>
<dbReference type="Proteomes" id="UP001607303">
    <property type="component" value="Unassembled WGS sequence"/>
</dbReference>
<evidence type="ECO:0000313" key="1">
    <source>
        <dbReference type="EMBL" id="KAL2729934.1"/>
    </source>
</evidence>
<reference evidence="1 2" key="1">
    <citation type="journal article" date="2024" name="Ann. Entomol. Soc. Am.">
        <title>Genomic analyses of the southern and eastern yellowjacket wasps (Hymenoptera: Vespidae) reveal evolutionary signatures of social life.</title>
        <authorList>
            <person name="Catto M.A."/>
            <person name="Caine P.B."/>
            <person name="Orr S.E."/>
            <person name="Hunt B.G."/>
            <person name="Goodisman M.A.D."/>
        </authorList>
    </citation>
    <scope>NUCLEOTIDE SEQUENCE [LARGE SCALE GENOMIC DNA]</scope>
    <source>
        <strain evidence="1">232</strain>
        <tissue evidence="1">Head and thorax</tissue>
    </source>
</reference>
<sequence>MYSVNTGLSVHLPVVSHTLGINSVASSRAKLQECEHVDERGIRLVDVLQSQLLTDSFIVFYVPINE</sequence>
<gene>
    <name evidence="1" type="ORF">V1477_015745</name>
</gene>
<evidence type="ECO:0000313" key="2">
    <source>
        <dbReference type="Proteomes" id="UP001607303"/>
    </source>
</evidence>
<comment type="caution">
    <text evidence="1">The sequence shown here is derived from an EMBL/GenBank/DDBJ whole genome shotgun (WGS) entry which is preliminary data.</text>
</comment>
<keyword evidence="2" id="KW-1185">Reference proteome</keyword>
<dbReference type="AlphaFoldDB" id="A0ABD2BB25"/>
<organism evidence="1 2">
    <name type="scientific">Vespula maculifrons</name>
    <name type="common">Eastern yellow jacket</name>
    <name type="synonym">Wasp</name>
    <dbReference type="NCBI Taxonomy" id="7453"/>
    <lineage>
        <taxon>Eukaryota</taxon>
        <taxon>Metazoa</taxon>
        <taxon>Ecdysozoa</taxon>
        <taxon>Arthropoda</taxon>
        <taxon>Hexapoda</taxon>
        <taxon>Insecta</taxon>
        <taxon>Pterygota</taxon>
        <taxon>Neoptera</taxon>
        <taxon>Endopterygota</taxon>
        <taxon>Hymenoptera</taxon>
        <taxon>Apocrita</taxon>
        <taxon>Aculeata</taxon>
        <taxon>Vespoidea</taxon>
        <taxon>Vespidae</taxon>
        <taxon>Vespinae</taxon>
        <taxon>Vespula</taxon>
    </lineage>
</organism>